<organism evidence="2 3">
    <name type="scientific">Rufibacter roseus</name>
    <dbReference type="NCBI Taxonomy" id="1567108"/>
    <lineage>
        <taxon>Bacteria</taxon>
        <taxon>Pseudomonadati</taxon>
        <taxon>Bacteroidota</taxon>
        <taxon>Cytophagia</taxon>
        <taxon>Cytophagales</taxon>
        <taxon>Hymenobacteraceae</taxon>
        <taxon>Rufibacter</taxon>
    </lineage>
</organism>
<proteinExistence type="predicted"/>
<accession>A0ABW2DPM7</accession>
<feature type="transmembrane region" description="Helical" evidence="1">
    <location>
        <begin position="68"/>
        <end position="88"/>
    </location>
</feature>
<comment type="caution">
    <text evidence="2">The sequence shown here is derived from an EMBL/GenBank/DDBJ whole genome shotgun (WGS) entry which is preliminary data.</text>
</comment>
<name>A0ABW2DPM7_9BACT</name>
<keyword evidence="1" id="KW-0812">Transmembrane</keyword>
<dbReference type="NCBIfam" id="NF009314">
    <property type="entry name" value="PRK12674.1-2"/>
    <property type="match status" value="1"/>
</dbReference>
<evidence type="ECO:0000256" key="1">
    <source>
        <dbReference type="SAM" id="Phobius"/>
    </source>
</evidence>
<dbReference type="PANTHER" id="PTHR34703">
    <property type="entry name" value="ANTIPORTER SUBUNIT MNHG2-RELATED"/>
    <property type="match status" value="1"/>
</dbReference>
<evidence type="ECO:0000313" key="2">
    <source>
        <dbReference type="EMBL" id="MFC6999709.1"/>
    </source>
</evidence>
<dbReference type="RefSeq" id="WP_066620818.1">
    <property type="nucleotide sequence ID" value="NZ_JBHSYQ010000016.1"/>
</dbReference>
<gene>
    <name evidence="2" type="primary">mnhG</name>
    <name evidence="2" type="ORF">ACFQHR_18890</name>
</gene>
<evidence type="ECO:0000313" key="3">
    <source>
        <dbReference type="Proteomes" id="UP001596405"/>
    </source>
</evidence>
<dbReference type="NCBIfam" id="TIGR01300">
    <property type="entry name" value="CPA3_mnhG_phaG"/>
    <property type="match status" value="1"/>
</dbReference>
<keyword evidence="3" id="KW-1185">Reference proteome</keyword>
<keyword evidence="1" id="KW-1133">Transmembrane helix</keyword>
<dbReference type="PANTHER" id="PTHR34703:SF1">
    <property type="entry name" value="ANTIPORTER SUBUNIT MNHG2-RELATED"/>
    <property type="match status" value="1"/>
</dbReference>
<dbReference type="InterPro" id="IPR005133">
    <property type="entry name" value="PhaG_MnhG_YufB"/>
</dbReference>
<sequence length="132" mass="14462">MTDAIIIIFSSLGALFILLAAVGVLRMPDLYLRISVTTKAATLGIGLVLIGCAVYFNDLSITTRVSAIIIFLLLTAPVGAHMIGRASYFTGIKLWNKSFYDDLKGKYREDHCLKSFEEGEPDDSIEGSVRNK</sequence>
<dbReference type="Pfam" id="PF03334">
    <property type="entry name" value="PhaG_MnhG_YufB"/>
    <property type="match status" value="1"/>
</dbReference>
<reference evidence="3" key="1">
    <citation type="journal article" date="2019" name="Int. J. Syst. Evol. Microbiol.">
        <title>The Global Catalogue of Microorganisms (GCM) 10K type strain sequencing project: providing services to taxonomists for standard genome sequencing and annotation.</title>
        <authorList>
            <consortium name="The Broad Institute Genomics Platform"/>
            <consortium name="The Broad Institute Genome Sequencing Center for Infectious Disease"/>
            <person name="Wu L."/>
            <person name="Ma J."/>
        </authorList>
    </citation>
    <scope>NUCLEOTIDE SEQUENCE [LARGE SCALE GENOMIC DNA]</scope>
    <source>
        <strain evidence="3">CGMCC 4.7393</strain>
    </source>
</reference>
<protein>
    <submittedName>
        <fullName evidence="2">Monovalent cation/H(+) antiporter subunit G</fullName>
    </submittedName>
</protein>
<keyword evidence="1" id="KW-0472">Membrane</keyword>
<feature type="transmembrane region" description="Helical" evidence="1">
    <location>
        <begin position="37"/>
        <end position="56"/>
    </location>
</feature>
<dbReference type="Proteomes" id="UP001596405">
    <property type="component" value="Unassembled WGS sequence"/>
</dbReference>
<feature type="transmembrane region" description="Helical" evidence="1">
    <location>
        <begin position="6"/>
        <end position="25"/>
    </location>
</feature>
<dbReference type="EMBL" id="JBHSYQ010000016">
    <property type="protein sequence ID" value="MFC6999709.1"/>
    <property type="molecule type" value="Genomic_DNA"/>
</dbReference>